<feature type="compositionally biased region" description="Basic and acidic residues" evidence="1">
    <location>
        <begin position="421"/>
        <end position="439"/>
    </location>
</feature>
<evidence type="ECO:0000313" key="2">
    <source>
        <dbReference type="EMBL" id="BEI91210.1"/>
    </source>
</evidence>
<feature type="compositionally biased region" description="Polar residues" evidence="1">
    <location>
        <begin position="375"/>
        <end position="385"/>
    </location>
</feature>
<name>A0AA48L3D7_9TREE</name>
<evidence type="ECO:0000256" key="1">
    <source>
        <dbReference type="SAM" id="MobiDB-lite"/>
    </source>
</evidence>
<evidence type="ECO:0000313" key="3">
    <source>
        <dbReference type="Proteomes" id="UP001233271"/>
    </source>
</evidence>
<dbReference type="RefSeq" id="XP_060456475.1">
    <property type="nucleotide sequence ID" value="XM_060599819.1"/>
</dbReference>
<keyword evidence="3" id="KW-1185">Reference proteome</keyword>
<feature type="compositionally biased region" description="Basic and acidic residues" evidence="1">
    <location>
        <begin position="307"/>
        <end position="319"/>
    </location>
</feature>
<feature type="region of interest" description="Disordered" evidence="1">
    <location>
        <begin position="78"/>
        <end position="222"/>
    </location>
</feature>
<protein>
    <submittedName>
        <fullName evidence="2">Uncharacterized protein</fullName>
    </submittedName>
</protein>
<accession>A0AA48L3D7</accession>
<feature type="compositionally biased region" description="Acidic residues" evidence="1">
    <location>
        <begin position="94"/>
        <end position="107"/>
    </location>
</feature>
<gene>
    <name evidence="2" type="ORF">CcaverHIS019_0400300</name>
</gene>
<feature type="compositionally biased region" description="Acidic residues" evidence="1">
    <location>
        <begin position="156"/>
        <end position="171"/>
    </location>
</feature>
<feature type="compositionally biased region" description="Basic and acidic residues" evidence="1">
    <location>
        <begin position="187"/>
        <end position="199"/>
    </location>
</feature>
<dbReference type="AlphaFoldDB" id="A0AA48L3D7"/>
<dbReference type="Proteomes" id="UP001233271">
    <property type="component" value="Chromosome 4"/>
</dbReference>
<dbReference type="EMBL" id="AP028215">
    <property type="protein sequence ID" value="BEI91210.1"/>
    <property type="molecule type" value="Genomic_DNA"/>
</dbReference>
<reference evidence="2" key="1">
    <citation type="journal article" date="2023" name="BMC Genomics">
        <title>Chromosome-level genome assemblies of Cutaneotrichosporon spp. (Trichosporonales, Basidiomycota) reveal imbalanced evolution between nucleotide sequences and chromosome synteny.</title>
        <authorList>
            <person name="Kobayashi Y."/>
            <person name="Kayamori A."/>
            <person name="Aoki K."/>
            <person name="Shiwa Y."/>
            <person name="Matsutani M."/>
            <person name="Fujita N."/>
            <person name="Sugita T."/>
            <person name="Iwasaki W."/>
            <person name="Tanaka N."/>
            <person name="Takashima M."/>
        </authorList>
    </citation>
    <scope>NUCLEOTIDE SEQUENCE</scope>
    <source>
        <strain evidence="2">HIS019</strain>
    </source>
</reference>
<sequence length="548" mass="60316">MTSPKGSLPNAEHKLDTWYRHNKGTAFFCLMSNDDLLPPPRPPGTMLLQAPDTMWWAYDPTADLDSLPLDLAELLPKERSRQGSHTAAMTQGAYEDDDESGEDEDDAFIASMPHALQGSTRPATHENDEPEEFGDESTKSDGNASEDIEHSHSEESGDDESEDIEGDESESDDHKSEFDESDDDESKETGYESAVDVKPKLPSPIESAGDVKPKLPSSIEAQPYVPRSSTWVKLEDDDETKPCILAPITSRIPVVPAMERPIKLEAPPQPYRSLPRQFQSSPTSPSPSRPPLHTSSNIPLPPLVHQMVDRPAKRSRSPDLEDVGNSPRTTPHRVAGALDFERRKRFKSGFGGAAPDPPSQSSKQTDGLKEAGQPQGPSTSATVANINRLEYEASLHQKSQSADEEDELDSTSVSSASSTASRKEDPTADQEEHALDDSHTSANSSRTSQTPGPSFPRPPATGQVSRRQGMRTAIDTFSWWAREEVHRSEQRFSNLESDLTRGLSRATDIEATFALGLAQGRLDQARSWDDRMKEALRSFEHHDDSDSE</sequence>
<organism evidence="2 3">
    <name type="scientific">Cutaneotrichosporon cavernicola</name>
    <dbReference type="NCBI Taxonomy" id="279322"/>
    <lineage>
        <taxon>Eukaryota</taxon>
        <taxon>Fungi</taxon>
        <taxon>Dikarya</taxon>
        <taxon>Basidiomycota</taxon>
        <taxon>Agaricomycotina</taxon>
        <taxon>Tremellomycetes</taxon>
        <taxon>Trichosporonales</taxon>
        <taxon>Trichosporonaceae</taxon>
        <taxon>Cutaneotrichosporon</taxon>
    </lineage>
</organism>
<feature type="region of interest" description="Disordered" evidence="1">
    <location>
        <begin position="261"/>
        <end position="469"/>
    </location>
</feature>
<dbReference type="KEGG" id="ccac:CcaHIS019_0400300"/>
<feature type="compositionally biased region" description="Polar residues" evidence="1">
    <location>
        <begin position="440"/>
        <end position="452"/>
    </location>
</feature>
<proteinExistence type="predicted"/>
<feature type="compositionally biased region" description="Low complexity" evidence="1">
    <location>
        <begin position="410"/>
        <end position="420"/>
    </location>
</feature>
<dbReference type="GeneID" id="85495080"/>